<evidence type="ECO:0000313" key="9">
    <source>
        <dbReference type="Proteomes" id="UP000289340"/>
    </source>
</evidence>
<evidence type="ECO:0000256" key="6">
    <source>
        <dbReference type="ARBA" id="ARBA00031517"/>
    </source>
</evidence>
<dbReference type="PRINTS" id="PR00094">
    <property type="entry name" value="ADENYLTKNASE"/>
</dbReference>
<sequence>MASIARLRSAVPPLKAFLRPERGFGSAAAVQCHYYDDDDDDVEEECAPRGMLDAQGCTPERGVQWVMIGEPGAKRHLFAQRLSKLLEVPHISMATLLSQDLNPRSSLYQQIAHSLDHGKLVPEDIIFGLLSKRLEDGYSRGETGFILDGFPRTRIQAEILDHIAHVDLVVNFKCSEEELMKKNLGTRKFNAYQEYILMTSSRSTKQLQDDHDQSHAEECKLLEDYYRKQKKLLNFEVAGGHGETWKGLLAALHLQHINALSSSQKLTA</sequence>
<dbReference type="Gramene" id="XM_028351993.1">
    <property type="protein sequence ID" value="XP_028207794.1"/>
    <property type="gene ID" value="LOC114391007"/>
</dbReference>
<comment type="caution">
    <text evidence="8">The sequence shown here is derived from an EMBL/GenBank/DDBJ whole genome shotgun (WGS) entry which is preliminary data.</text>
</comment>
<protein>
    <recommendedName>
        <fullName evidence="2">adenylate kinase</fullName>
        <ecNumber evidence="2">2.7.4.3</ecNumber>
    </recommendedName>
    <alternativeName>
        <fullName evidence="6">ATP:AMP phosphotransferase</fullName>
    </alternativeName>
</protein>
<dbReference type="Proteomes" id="UP000289340">
    <property type="component" value="Chromosome 16"/>
</dbReference>
<dbReference type="GO" id="GO:0005524">
    <property type="term" value="F:ATP binding"/>
    <property type="evidence" value="ECO:0007669"/>
    <property type="project" value="InterPro"/>
</dbReference>
<accession>A0A445GEZ3</accession>
<gene>
    <name evidence="8" type="ORF">D0Y65_042832</name>
</gene>
<evidence type="ECO:0000256" key="2">
    <source>
        <dbReference type="ARBA" id="ARBA00012955"/>
    </source>
</evidence>
<dbReference type="InterPro" id="IPR033690">
    <property type="entry name" value="Adenylat_kinase_CS"/>
</dbReference>
<dbReference type="PANTHER" id="PTHR23359">
    <property type="entry name" value="NUCLEOTIDE KINASE"/>
    <property type="match status" value="1"/>
</dbReference>
<dbReference type="InterPro" id="IPR000850">
    <property type="entry name" value="Adenylat/UMP-CMP_kin"/>
</dbReference>
<dbReference type="InterPro" id="IPR027417">
    <property type="entry name" value="P-loop_NTPase"/>
</dbReference>
<dbReference type="SMR" id="A0A445GEZ3"/>
<proteinExistence type="inferred from homology"/>
<evidence type="ECO:0000313" key="8">
    <source>
        <dbReference type="EMBL" id="RZB59792.1"/>
    </source>
</evidence>
<evidence type="ECO:0000256" key="4">
    <source>
        <dbReference type="ARBA" id="ARBA00022741"/>
    </source>
</evidence>
<keyword evidence="5 7" id="KW-0418">Kinase</keyword>
<dbReference type="EMBL" id="QZWG01000016">
    <property type="protein sequence ID" value="RZB59792.1"/>
    <property type="molecule type" value="Genomic_DNA"/>
</dbReference>
<dbReference type="AlphaFoldDB" id="A0A445GEZ3"/>
<comment type="similarity">
    <text evidence="1 7">Belongs to the adenylate kinase family.</text>
</comment>
<keyword evidence="4" id="KW-0547">Nucleotide-binding</keyword>
<name>A0A445GEZ3_GLYSO</name>
<dbReference type="EC" id="2.7.4.3" evidence="2"/>
<dbReference type="PROSITE" id="PS00113">
    <property type="entry name" value="ADENYLATE_KINASE"/>
    <property type="match status" value="1"/>
</dbReference>
<evidence type="ECO:0000256" key="1">
    <source>
        <dbReference type="ARBA" id="ARBA00007220"/>
    </source>
</evidence>
<dbReference type="Pfam" id="PF00406">
    <property type="entry name" value="ADK"/>
    <property type="match status" value="1"/>
</dbReference>
<evidence type="ECO:0000256" key="3">
    <source>
        <dbReference type="ARBA" id="ARBA00022679"/>
    </source>
</evidence>
<dbReference type="SUPFAM" id="SSF52540">
    <property type="entry name" value="P-loop containing nucleoside triphosphate hydrolases"/>
    <property type="match status" value="1"/>
</dbReference>
<keyword evidence="9" id="KW-1185">Reference proteome</keyword>
<evidence type="ECO:0000256" key="5">
    <source>
        <dbReference type="ARBA" id="ARBA00022777"/>
    </source>
</evidence>
<dbReference type="CDD" id="cd01428">
    <property type="entry name" value="ADK"/>
    <property type="match status" value="1"/>
</dbReference>
<evidence type="ECO:0000256" key="7">
    <source>
        <dbReference type="RuleBase" id="RU003330"/>
    </source>
</evidence>
<reference evidence="8 9" key="1">
    <citation type="submission" date="2018-09" db="EMBL/GenBank/DDBJ databases">
        <title>A high-quality reference genome of wild soybean provides a powerful tool to mine soybean genomes.</title>
        <authorList>
            <person name="Xie M."/>
            <person name="Chung C.Y.L."/>
            <person name="Li M.-W."/>
            <person name="Wong F.-L."/>
            <person name="Chan T.-F."/>
            <person name="Lam H.-M."/>
        </authorList>
    </citation>
    <scope>NUCLEOTIDE SEQUENCE [LARGE SCALE GENOMIC DNA]</scope>
    <source>
        <strain evidence="9">cv. W05</strain>
        <tissue evidence="8">Hypocotyl of etiolated seedlings</tissue>
    </source>
</reference>
<keyword evidence="3 7" id="KW-0808">Transferase</keyword>
<dbReference type="GO" id="GO:0004017">
    <property type="term" value="F:AMP kinase activity"/>
    <property type="evidence" value="ECO:0007669"/>
    <property type="project" value="UniProtKB-EC"/>
</dbReference>
<dbReference type="Gene3D" id="3.40.50.300">
    <property type="entry name" value="P-loop containing nucleotide triphosphate hydrolases"/>
    <property type="match status" value="1"/>
</dbReference>
<organism evidence="8 9">
    <name type="scientific">Glycine soja</name>
    <name type="common">Wild soybean</name>
    <dbReference type="NCBI Taxonomy" id="3848"/>
    <lineage>
        <taxon>Eukaryota</taxon>
        <taxon>Viridiplantae</taxon>
        <taxon>Streptophyta</taxon>
        <taxon>Embryophyta</taxon>
        <taxon>Tracheophyta</taxon>
        <taxon>Spermatophyta</taxon>
        <taxon>Magnoliopsida</taxon>
        <taxon>eudicotyledons</taxon>
        <taxon>Gunneridae</taxon>
        <taxon>Pentapetalae</taxon>
        <taxon>rosids</taxon>
        <taxon>fabids</taxon>
        <taxon>Fabales</taxon>
        <taxon>Fabaceae</taxon>
        <taxon>Papilionoideae</taxon>
        <taxon>50 kb inversion clade</taxon>
        <taxon>NPAAA clade</taxon>
        <taxon>indigoferoid/millettioid clade</taxon>
        <taxon>Phaseoleae</taxon>
        <taxon>Glycine</taxon>
        <taxon>Glycine subgen. Soja</taxon>
    </lineage>
</organism>